<evidence type="ECO:0000313" key="1">
    <source>
        <dbReference type="EMBL" id="MPM49475.1"/>
    </source>
</evidence>
<accession>A0A645A8G0</accession>
<dbReference type="EMBL" id="VSSQ01012540">
    <property type="protein sequence ID" value="MPM49475.1"/>
    <property type="molecule type" value="Genomic_DNA"/>
</dbReference>
<protein>
    <recommendedName>
        <fullName evidence="2">PglZ domain-containing protein</fullName>
    </recommendedName>
</protein>
<organism evidence="1">
    <name type="scientific">bioreactor metagenome</name>
    <dbReference type="NCBI Taxonomy" id="1076179"/>
    <lineage>
        <taxon>unclassified sequences</taxon>
        <taxon>metagenomes</taxon>
        <taxon>ecological metagenomes</taxon>
    </lineage>
</organism>
<name>A0A645A8G0_9ZZZZ</name>
<evidence type="ECO:0008006" key="2">
    <source>
        <dbReference type="Google" id="ProtNLM"/>
    </source>
</evidence>
<gene>
    <name evidence="1" type="ORF">SDC9_96205</name>
</gene>
<dbReference type="NCBIfam" id="NF033445">
    <property type="entry name" value="BREX_PglZ_4"/>
    <property type="match status" value="1"/>
</dbReference>
<reference evidence="1" key="1">
    <citation type="submission" date="2019-08" db="EMBL/GenBank/DDBJ databases">
        <authorList>
            <person name="Kucharzyk K."/>
            <person name="Murdoch R.W."/>
            <person name="Higgins S."/>
            <person name="Loffler F."/>
        </authorList>
    </citation>
    <scope>NUCLEOTIDE SEQUENCE</scope>
</reference>
<proteinExistence type="predicted"/>
<sequence length="346" mass="38250">MIVDFINKVKIYKSALPFLNCGTVTERCELIRRAGELDLVARLPAEFNTLCPVLGDYLSSVSCGNSTLDTYFKEYRRNSIKNEVSSSFVDLAFKNSAPIASIKMRDSILTDLSTQNDTALLIVDGMGVEYLPFLISTAARQGLTVSYYEVAAARLPSSTTYNKIQWNPELVLDGVNSVDNIAHYGASKHEKCTSERNLLAALDELGIEVFKRVVAGLSAHAQVIVTSDHGTSKLAVTAHNFGFSETLPWSGDPDDWRFSVAPENSPVPDGMESFYNPSSGKTYWMVRGYNRLPKKGPKLYALHGGATLEERLVPIIIFTASKDGTSMPIQKKKIDEQLIEKKDFDI</sequence>
<comment type="caution">
    <text evidence="1">The sequence shown here is derived from an EMBL/GenBank/DDBJ whole genome shotgun (WGS) entry which is preliminary data.</text>
</comment>
<dbReference type="Pfam" id="PF08665">
    <property type="entry name" value="PglZ"/>
    <property type="match status" value="1"/>
</dbReference>
<dbReference type="AlphaFoldDB" id="A0A645A8G0"/>